<gene>
    <name evidence="1" type="ORF">INT44_005390</name>
</gene>
<reference evidence="1" key="1">
    <citation type="submission" date="2020-12" db="EMBL/GenBank/DDBJ databases">
        <title>Metabolic potential, ecology and presence of endohyphal bacteria is reflected in genomic diversity of Mucoromycotina.</title>
        <authorList>
            <person name="Muszewska A."/>
            <person name="Okrasinska A."/>
            <person name="Steczkiewicz K."/>
            <person name="Drgas O."/>
            <person name="Orlowska M."/>
            <person name="Perlinska-Lenart U."/>
            <person name="Aleksandrzak-Piekarczyk T."/>
            <person name="Szatraj K."/>
            <person name="Zielenkiewicz U."/>
            <person name="Pilsyk S."/>
            <person name="Malc E."/>
            <person name="Mieczkowski P."/>
            <person name="Kruszewska J.S."/>
            <person name="Biernat P."/>
            <person name="Pawlowska J."/>
        </authorList>
    </citation>
    <scope>NUCLEOTIDE SEQUENCE</scope>
    <source>
        <strain evidence="1">WA0000051536</strain>
    </source>
</reference>
<comment type="caution">
    <text evidence="1">The sequence shown here is derived from an EMBL/GenBank/DDBJ whole genome shotgun (WGS) entry which is preliminary data.</text>
</comment>
<protein>
    <submittedName>
        <fullName evidence="1">Uncharacterized protein</fullName>
    </submittedName>
</protein>
<organism evidence="1 2">
    <name type="scientific">Umbelopsis vinacea</name>
    <dbReference type="NCBI Taxonomy" id="44442"/>
    <lineage>
        <taxon>Eukaryota</taxon>
        <taxon>Fungi</taxon>
        <taxon>Fungi incertae sedis</taxon>
        <taxon>Mucoromycota</taxon>
        <taxon>Mucoromycotina</taxon>
        <taxon>Umbelopsidomycetes</taxon>
        <taxon>Umbelopsidales</taxon>
        <taxon>Umbelopsidaceae</taxon>
        <taxon>Umbelopsis</taxon>
    </lineage>
</organism>
<sequence>MVTRYFLVKRYMSYLGKNPYLGWRTAFCFYGCLVQLRHPTTDEDCAHSTHRMCFYRKRHELHWGGGSSLMGT</sequence>
<proteinExistence type="predicted"/>
<dbReference type="AlphaFoldDB" id="A0A8H7ULK9"/>
<dbReference type="EMBL" id="JAEPRA010000003">
    <property type="protein sequence ID" value="KAG2187700.1"/>
    <property type="molecule type" value="Genomic_DNA"/>
</dbReference>
<evidence type="ECO:0000313" key="1">
    <source>
        <dbReference type="EMBL" id="KAG2187700.1"/>
    </source>
</evidence>
<name>A0A8H7ULK9_9FUNG</name>
<dbReference type="Proteomes" id="UP000612746">
    <property type="component" value="Unassembled WGS sequence"/>
</dbReference>
<evidence type="ECO:0000313" key="2">
    <source>
        <dbReference type="Proteomes" id="UP000612746"/>
    </source>
</evidence>
<keyword evidence="2" id="KW-1185">Reference proteome</keyword>
<accession>A0A8H7ULK9</accession>